<protein>
    <submittedName>
        <fullName evidence="2">Uncharacterized protein</fullName>
    </submittedName>
</protein>
<accession>A0A6J4L4I7</accession>
<sequence>WLRPTRATSVSQQKWWMTTTRSAECCSCAPKGKPRATSQSCAKLSMKRRGCSAPSPESATTCRSRSSSSWRRAHPPTPAATAHASSRCSRRGMPRLGWWPRRATGGRSRSSTTSSWRVLRGTGRSCASCSPTLAGNHPRGS</sequence>
<evidence type="ECO:0000256" key="1">
    <source>
        <dbReference type="SAM" id="MobiDB-lite"/>
    </source>
</evidence>
<name>A0A6J4L4I7_9CHLR</name>
<feature type="non-terminal residue" evidence="2">
    <location>
        <position position="141"/>
    </location>
</feature>
<dbReference type="EMBL" id="CADCTR010001955">
    <property type="protein sequence ID" value="CAA9322348.1"/>
    <property type="molecule type" value="Genomic_DNA"/>
</dbReference>
<gene>
    <name evidence="2" type="ORF">AVDCRST_MAG93-5805</name>
</gene>
<evidence type="ECO:0000313" key="2">
    <source>
        <dbReference type="EMBL" id="CAA9322348.1"/>
    </source>
</evidence>
<dbReference type="AlphaFoldDB" id="A0A6J4L4I7"/>
<feature type="non-terminal residue" evidence="2">
    <location>
        <position position="1"/>
    </location>
</feature>
<feature type="region of interest" description="Disordered" evidence="1">
    <location>
        <begin position="49"/>
        <end position="141"/>
    </location>
</feature>
<organism evidence="2">
    <name type="scientific">uncultured Chloroflexia bacterium</name>
    <dbReference type="NCBI Taxonomy" id="1672391"/>
    <lineage>
        <taxon>Bacteria</taxon>
        <taxon>Bacillati</taxon>
        <taxon>Chloroflexota</taxon>
        <taxon>Chloroflexia</taxon>
        <taxon>environmental samples</taxon>
    </lineage>
</organism>
<reference evidence="2" key="1">
    <citation type="submission" date="2020-02" db="EMBL/GenBank/DDBJ databases">
        <authorList>
            <person name="Meier V. D."/>
        </authorList>
    </citation>
    <scope>NUCLEOTIDE SEQUENCE</scope>
    <source>
        <strain evidence="2">AVDCRST_MAG93</strain>
    </source>
</reference>
<feature type="compositionally biased region" description="Low complexity" evidence="1">
    <location>
        <begin position="101"/>
        <end position="117"/>
    </location>
</feature>
<proteinExistence type="predicted"/>